<evidence type="ECO:0000313" key="2">
    <source>
        <dbReference type="EMBL" id="CAE7372336.1"/>
    </source>
</evidence>
<keyword evidence="3" id="KW-1185">Reference proteome</keyword>
<evidence type="ECO:0000256" key="1">
    <source>
        <dbReference type="SAM" id="Coils"/>
    </source>
</evidence>
<gene>
    <name evidence="2" type="primary">Pla2g12a</name>
    <name evidence="2" type="ORF">SNAT2548_LOCUS20335</name>
</gene>
<protein>
    <submittedName>
        <fullName evidence="2">Pla2g12a protein</fullName>
    </submittedName>
</protein>
<comment type="caution">
    <text evidence="2">The sequence shown here is derived from an EMBL/GenBank/DDBJ whole genome shotgun (WGS) entry which is preliminary data.</text>
</comment>
<reference evidence="2" key="1">
    <citation type="submission" date="2021-02" db="EMBL/GenBank/DDBJ databases">
        <authorList>
            <person name="Dougan E. K."/>
            <person name="Rhodes N."/>
            <person name="Thang M."/>
            <person name="Chan C."/>
        </authorList>
    </citation>
    <scope>NUCLEOTIDE SEQUENCE</scope>
</reference>
<keyword evidence="1" id="KW-0175">Coiled coil</keyword>
<dbReference type="Proteomes" id="UP000604046">
    <property type="component" value="Unassembled WGS sequence"/>
</dbReference>
<dbReference type="Gene3D" id="3.60.60.10">
    <property type="entry name" value="Penicillin V Acylase, Chain A"/>
    <property type="match status" value="1"/>
</dbReference>
<dbReference type="EMBL" id="CAJNDS010002206">
    <property type="protein sequence ID" value="CAE7372336.1"/>
    <property type="molecule type" value="Genomic_DNA"/>
</dbReference>
<proteinExistence type="predicted"/>
<sequence>MQVANSRRDLLFLGRFCPVGLNSAGLGVCVFNLHDRQTDGFEKPAVSVQTLVWELLLCGHSLRSALAWIQQLKLPPMCGSALLLVDASGAATVELNPGGPVIGDVKLKDPIMRANHPILSQSTATFAAGKKARRDSERRMQAVEAEIERRKGADEQEQFDGSAAISVLRKAKKVRNLATLAVIGLDLLQGRLLVEFRERQSISNVEAARFAVELGLTPKIVDRALTQGGLQMDCPSVCQFWDLHTNIAPWNVLRCIGPAASCNILRIAASMSCSSATPSVKSSSSLGIGIQRGMKMQKCTKHRLAKHLGGWCNHALRGSHHPPSVRGHQVYDLVDSSPKGRMPCAPMFLDDRRVGITFAGLAVLTAIGWSAFSYPSRPVHVKQRPGLLDGILSLVLPPEDEQYMVMKRKRLMGRALGSGYMLAGFSAPIATHSTTSEPCEPLPQCAGTSSSFATILSRGAPNDQLYGRGGCAVATLSYALLLAARSPYKQSRSEAFGVSKCVLWASVCRLEVLRPVGGKKEGEAANPLNPVRVGLVAFLALFLACQVHMFKLSRSFYVCYYEYCADIIFSVQMPRTHREGKRDDLIQQVLDRVKRFRRAVAPKRPSDGQPVPEAEGMDNAILVEAQRRVIVLNRFRMMEQTAKEQGVESGQLSEACRLLTWAMADASFSAEKLSLSIEEFKTCGGTAVRASAPAQMLLKRAIFQMKLWNWRDRLREERKELKRATEQMVQMEMMDQEHTKRFPGRPMRKEEVEKIVQARNLLGRKVRQGQSFRQQLHFEMAEAEAVLRRSLRSAAGQRQLSLQEQNARFHPERTLTVGKEKGWWRRCVVYCSVVQRSISMLKVCLFTDGDEAQAPANGALFFHLPSRCSLPDEGAQLRDKRLHCWNLFGHEAFLGFAFPLKKVERCLQHAELRGQDGTATAHSAVLRAVSQPFRQMLNTEMSEGQYLSLQDPNVAKGQWDPMGQCRDILHVYALVSRAVTTRADLLFFLRLLYTGQVDEADWDGLSGTPHFQAPLRQWDMRLMRPSTCGKAI</sequence>
<dbReference type="AlphaFoldDB" id="A0A812Q380"/>
<name>A0A812Q380_9DINO</name>
<dbReference type="OrthoDB" id="3935740at2759"/>
<accession>A0A812Q380</accession>
<organism evidence="2 3">
    <name type="scientific">Symbiodinium natans</name>
    <dbReference type="NCBI Taxonomy" id="878477"/>
    <lineage>
        <taxon>Eukaryota</taxon>
        <taxon>Sar</taxon>
        <taxon>Alveolata</taxon>
        <taxon>Dinophyceae</taxon>
        <taxon>Suessiales</taxon>
        <taxon>Symbiodiniaceae</taxon>
        <taxon>Symbiodinium</taxon>
    </lineage>
</organism>
<evidence type="ECO:0000313" key="3">
    <source>
        <dbReference type="Proteomes" id="UP000604046"/>
    </source>
</evidence>
<feature type="coiled-coil region" evidence="1">
    <location>
        <begin position="707"/>
        <end position="734"/>
    </location>
</feature>